<dbReference type="HOGENOM" id="CLU_163406_1_0_10"/>
<evidence type="ECO:0008006" key="4">
    <source>
        <dbReference type="Google" id="ProtNLM"/>
    </source>
</evidence>
<dbReference type="Proteomes" id="UP000016630">
    <property type="component" value="Unassembled WGS sequence"/>
</dbReference>
<feature type="transmembrane region" description="Helical" evidence="1">
    <location>
        <begin position="7"/>
        <end position="28"/>
    </location>
</feature>
<evidence type="ECO:0000313" key="3">
    <source>
        <dbReference type="Proteomes" id="UP000016630"/>
    </source>
</evidence>
<keyword evidence="1" id="KW-0812">Transmembrane</keyword>
<evidence type="ECO:0000256" key="1">
    <source>
        <dbReference type="SAM" id="Phobius"/>
    </source>
</evidence>
<feature type="transmembrane region" description="Helical" evidence="1">
    <location>
        <begin position="40"/>
        <end position="59"/>
    </location>
</feature>
<dbReference type="RefSeq" id="WP_021662480.1">
    <property type="nucleotide sequence ID" value="NZ_KI259141.1"/>
</dbReference>
<dbReference type="AlphaFoldDB" id="A0A0E2LRW9"/>
<organism evidence="2 3">
    <name type="scientific">Porphyromonas gingivalis F0570</name>
    <dbReference type="NCBI Taxonomy" id="1227271"/>
    <lineage>
        <taxon>Bacteria</taxon>
        <taxon>Pseudomonadati</taxon>
        <taxon>Bacteroidota</taxon>
        <taxon>Bacteroidia</taxon>
        <taxon>Bacteroidales</taxon>
        <taxon>Porphyromonadaceae</taxon>
        <taxon>Porphyromonas</taxon>
    </lineage>
</organism>
<keyword evidence="1" id="KW-0472">Membrane</keyword>
<dbReference type="EMBL" id="AWUW01000045">
    <property type="protein sequence ID" value="ERJ67770.1"/>
    <property type="molecule type" value="Genomic_DNA"/>
</dbReference>
<comment type="caution">
    <text evidence="2">The sequence shown here is derived from an EMBL/GenBank/DDBJ whole genome shotgun (WGS) entry which is preliminary data.</text>
</comment>
<keyword evidence="1" id="KW-1133">Transmembrane helix</keyword>
<dbReference type="Gene3D" id="1.20.1280.290">
    <property type="match status" value="1"/>
</dbReference>
<sequence>MNQEKFLSVLGWIATATAMAMYVSYIPQIGSNLSGHKGDWLQPMVAGINCVLWVGYGFIRKKKDWPIVIANFPGIVCGFLASFTAM</sequence>
<protein>
    <recommendedName>
        <fullName evidence="4">Sugar efflux transporter for intercellular exchange</fullName>
    </recommendedName>
</protein>
<name>A0A0E2LRW9_PORGN</name>
<feature type="transmembrane region" description="Helical" evidence="1">
    <location>
        <begin position="66"/>
        <end position="85"/>
    </location>
</feature>
<gene>
    <name evidence="2" type="ORF">HMPREF1555_00755</name>
</gene>
<accession>A0A0E2LRW9</accession>
<evidence type="ECO:0000313" key="2">
    <source>
        <dbReference type="EMBL" id="ERJ67770.1"/>
    </source>
</evidence>
<dbReference type="PATRIC" id="fig|1227271.3.peg.664"/>
<proteinExistence type="predicted"/>
<reference evidence="2 3" key="1">
    <citation type="submission" date="2013-06" db="EMBL/GenBank/DDBJ databases">
        <authorList>
            <person name="Weinstock G."/>
            <person name="Sodergren E."/>
            <person name="Lobos E.A."/>
            <person name="Fulton L."/>
            <person name="Fulton R."/>
            <person name="Courtney L."/>
            <person name="Fronick C."/>
            <person name="O'Laughlin M."/>
            <person name="Godfrey J."/>
            <person name="Wilson R.M."/>
            <person name="Miner T."/>
            <person name="Farmer C."/>
            <person name="Delehaunty K."/>
            <person name="Cordes M."/>
            <person name="Minx P."/>
            <person name="Tomlinson C."/>
            <person name="Chen J."/>
            <person name="Wollam A."/>
            <person name="Pepin K.H."/>
            <person name="Bhonagiri V."/>
            <person name="Zhang X."/>
            <person name="Warren W."/>
            <person name="Mitreva M."/>
            <person name="Mardis E.R."/>
            <person name="Wilson R.K."/>
        </authorList>
    </citation>
    <scope>NUCLEOTIDE SEQUENCE [LARGE SCALE GENOMIC DNA]</scope>
    <source>
        <strain evidence="2 3">F0570</strain>
    </source>
</reference>